<evidence type="ECO:0000259" key="6">
    <source>
        <dbReference type="Pfam" id="PF01138"/>
    </source>
</evidence>
<evidence type="ECO:0000259" key="7">
    <source>
        <dbReference type="Pfam" id="PF03725"/>
    </source>
</evidence>
<proteinExistence type="inferred from homology"/>
<evidence type="ECO:0000256" key="3">
    <source>
        <dbReference type="ARBA" id="ARBA00006678"/>
    </source>
</evidence>
<keyword evidence="9" id="KW-1185">Reference proteome</keyword>
<dbReference type="GO" id="GO:0000176">
    <property type="term" value="C:nuclear exosome (RNase complex)"/>
    <property type="evidence" value="ECO:0007669"/>
    <property type="project" value="UniProtKB-ARBA"/>
</dbReference>
<dbReference type="AlphaFoldDB" id="A0AA43QM28"/>
<dbReference type="GO" id="GO:0000177">
    <property type="term" value="C:cytoplasmic exosome (RNase complex)"/>
    <property type="evidence" value="ECO:0007669"/>
    <property type="project" value="TreeGrafter"/>
</dbReference>
<dbReference type="GO" id="GO:0071038">
    <property type="term" value="P:TRAMP-dependent tRNA surveillance pathway"/>
    <property type="evidence" value="ECO:0007669"/>
    <property type="project" value="TreeGrafter"/>
</dbReference>
<evidence type="ECO:0000313" key="8">
    <source>
        <dbReference type="EMBL" id="MDI1488967.1"/>
    </source>
</evidence>
<feature type="domain" description="Exoribonuclease phosphorolytic" evidence="6">
    <location>
        <begin position="33"/>
        <end position="145"/>
    </location>
</feature>
<dbReference type="GO" id="GO:0034475">
    <property type="term" value="P:U4 snRNA 3'-end processing"/>
    <property type="evidence" value="ECO:0007669"/>
    <property type="project" value="TreeGrafter"/>
</dbReference>
<dbReference type="InterPro" id="IPR001247">
    <property type="entry name" value="ExoRNase_PH_dom1"/>
</dbReference>
<dbReference type="InterPro" id="IPR020568">
    <property type="entry name" value="Ribosomal_Su5_D2-typ_SF"/>
</dbReference>
<dbReference type="InterPro" id="IPR015847">
    <property type="entry name" value="ExoRNase_PH_dom2"/>
</dbReference>
<dbReference type="GO" id="GO:0071035">
    <property type="term" value="P:nuclear polyadenylation-dependent rRNA catabolic process"/>
    <property type="evidence" value="ECO:0007669"/>
    <property type="project" value="TreeGrafter"/>
</dbReference>
<dbReference type="Gene3D" id="3.30.230.70">
    <property type="entry name" value="GHMP Kinase, N-terminal domain"/>
    <property type="match status" value="2"/>
</dbReference>
<sequence>MPREAEPSQNERDFLHQALREDIRLDGRALDAYRDIQVSFGEEYGVADVRMGKTRVLVKTSATLAIPYPDRKFDGIYTITAELSPLASPAFESGRPSDLESHLTLHLDTLLRRSNALSTESLCLVAGKQVWHLRSTVHILDADGSKPGTKGGEGPEGGEVKCVVDPTLVEEQVSSGVMVVGANREGEVVLVEKAGGGGGGGGGVAEGGGGWGEEV</sequence>
<evidence type="ECO:0000313" key="9">
    <source>
        <dbReference type="Proteomes" id="UP001161017"/>
    </source>
</evidence>
<protein>
    <submittedName>
        <fullName evidence="8">3'-5'-exoribonuclease</fullName>
    </submittedName>
</protein>
<dbReference type="SUPFAM" id="SSF54211">
    <property type="entry name" value="Ribosomal protein S5 domain 2-like"/>
    <property type="match status" value="1"/>
</dbReference>
<dbReference type="InterPro" id="IPR027408">
    <property type="entry name" value="PNPase/RNase_PH_dom_sf"/>
</dbReference>
<accession>A0AA43QM28</accession>
<dbReference type="GO" id="GO:0000467">
    <property type="term" value="P:exonucleolytic trimming to generate mature 3'-end of 5.8S rRNA from tricistronic rRNA transcript (SSU-rRNA, 5.8S rRNA, LSU-rRNA)"/>
    <property type="evidence" value="ECO:0007669"/>
    <property type="project" value="TreeGrafter"/>
</dbReference>
<dbReference type="GO" id="GO:0005730">
    <property type="term" value="C:nucleolus"/>
    <property type="evidence" value="ECO:0007669"/>
    <property type="project" value="UniProtKB-SubCell"/>
</dbReference>
<dbReference type="InterPro" id="IPR050590">
    <property type="entry name" value="Exosome_comp_Rrp42_subfam"/>
</dbReference>
<evidence type="ECO:0000256" key="4">
    <source>
        <dbReference type="ARBA" id="ARBA00022490"/>
    </source>
</evidence>
<feature type="domain" description="Exoribonuclease phosphorolytic" evidence="7">
    <location>
        <begin position="161"/>
        <end position="197"/>
    </location>
</feature>
<dbReference type="PANTHER" id="PTHR11097:SF14">
    <property type="entry name" value="EXOSOME COMPLEX COMPONENT RRP45"/>
    <property type="match status" value="1"/>
</dbReference>
<dbReference type="Pfam" id="PF03725">
    <property type="entry name" value="RNase_PH_C"/>
    <property type="match status" value="1"/>
</dbReference>
<dbReference type="GO" id="GO:0034476">
    <property type="term" value="P:U5 snRNA 3'-end processing"/>
    <property type="evidence" value="ECO:0007669"/>
    <property type="project" value="TreeGrafter"/>
</dbReference>
<comment type="caution">
    <text evidence="8">The sequence shown here is derived from an EMBL/GenBank/DDBJ whole genome shotgun (WGS) entry which is preliminary data.</text>
</comment>
<evidence type="ECO:0000256" key="1">
    <source>
        <dbReference type="ARBA" id="ARBA00004123"/>
    </source>
</evidence>
<dbReference type="EMBL" id="JAPUFD010000008">
    <property type="protein sequence ID" value="MDI1488967.1"/>
    <property type="molecule type" value="Genomic_DNA"/>
</dbReference>
<reference evidence="8" key="1">
    <citation type="journal article" date="2023" name="Genome Biol. Evol.">
        <title>First Whole Genome Sequence and Flow Cytometry Genome Size Data for the Lichen-Forming Fungus Ramalina farinacea (Ascomycota).</title>
        <authorList>
            <person name="Llewellyn T."/>
            <person name="Mian S."/>
            <person name="Hill R."/>
            <person name="Leitch I.J."/>
            <person name="Gaya E."/>
        </authorList>
    </citation>
    <scope>NUCLEOTIDE SEQUENCE</scope>
    <source>
        <strain evidence="8">LIQ254RAFAR</strain>
    </source>
</reference>
<evidence type="ECO:0000256" key="2">
    <source>
        <dbReference type="ARBA" id="ARBA00004496"/>
    </source>
</evidence>
<evidence type="ECO:0000256" key="5">
    <source>
        <dbReference type="SAM" id="MobiDB-lite"/>
    </source>
</evidence>
<comment type="subcellular location">
    <subcellularLocation>
        <location evidence="2">Cytoplasm</location>
    </subcellularLocation>
    <subcellularLocation>
        <location evidence="1">Nucleus</location>
    </subcellularLocation>
</comment>
<organism evidence="8 9">
    <name type="scientific">Ramalina farinacea</name>
    <dbReference type="NCBI Taxonomy" id="258253"/>
    <lineage>
        <taxon>Eukaryota</taxon>
        <taxon>Fungi</taxon>
        <taxon>Dikarya</taxon>
        <taxon>Ascomycota</taxon>
        <taxon>Pezizomycotina</taxon>
        <taxon>Lecanoromycetes</taxon>
        <taxon>OSLEUM clade</taxon>
        <taxon>Lecanoromycetidae</taxon>
        <taxon>Lecanorales</taxon>
        <taxon>Lecanorineae</taxon>
        <taxon>Ramalinaceae</taxon>
        <taxon>Ramalina</taxon>
    </lineage>
</organism>
<feature type="region of interest" description="Disordered" evidence="5">
    <location>
        <begin position="193"/>
        <end position="215"/>
    </location>
</feature>
<name>A0AA43QM28_9LECA</name>
<dbReference type="Proteomes" id="UP001161017">
    <property type="component" value="Unassembled WGS sequence"/>
</dbReference>
<feature type="compositionally biased region" description="Gly residues" evidence="5">
    <location>
        <begin position="194"/>
        <end position="215"/>
    </location>
</feature>
<keyword evidence="4" id="KW-0963">Cytoplasm</keyword>
<comment type="similarity">
    <text evidence="3">Belongs to the RNase PH family.</text>
</comment>
<gene>
    <name evidence="8" type="primary">RRP45</name>
    <name evidence="8" type="ORF">OHK93_008244</name>
</gene>
<dbReference type="GO" id="GO:0035925">
    <property type="term" value="F:mRNA 3'-UTR AU-rich region binding"/>
    <property type="evidence" value="ECO:0007669"/>
    <property type="project" value="TreeGrafter"/>
</dbReference>
<dbReference type="GO" id="GO:0071028">
    <property type="term" value="P:nuclear mRNA surveillance"/>
    <property type="evidence" value="ECO:0007669"/>
    <property type="project" value="TreeGrafter"/>
</dbReference>
<dbReference type="InterPro" id="IPR036345">
    <property type="entry name" value="ExoRNase_PH_dom2_sf"/>
</dbReference>
<dbReference type="SUPFAM" id="SSF55666">
    <property type="entry name" value="Ribonuclease PH domain 2-like"/>
    <property type="match status" value="1"/>
</dbReference>
<dbReference type="PANTHER" id="PTHR11097">
    <property type="entry name" value="EXOSOME COMPLEX EXONUCLEASE RIBOSOMAL RNA PROCESSING PROTEIN"/>
    <property type="match status" value="1"/>
</dbReference>
<dbReference type="GO" id="GO:0016075">
    <property type="term" value="P:rRNA catabolic process"/>
    <property type="evidence" value="ECO:0007669"/>
    <property type="project" value="TreeGrafter"/>
</dbReference>
<dbReference type="Pfam" id="PF01138">
    <property type="entry name" value="RNase_PH"/>
    <property type="match status" value="1"/>
</dbReference>
<dbReference type="GO" id="GO:0034473">
    <property type="term" value="P:U1 snRNA 3'-end processing"/>
    <property type="evidence" value="ECO:0007669"/>
    <property type="project" value="TreeGrafter"/>
</dbReference>